<evidence type="ECO:0000256" key="5">
    <source>
        <dbReference type="ARBA" id="ARBA00022679"/>
    </source>
</evidence>
<comment type="function">
    <text evidence="19">May act early in the ethylene signal transduction pathway, possibly as an ethylene receptor, or as a regulator of the pathway.</text>
</comment>
<reference evidence="26" key="1">
    <citation type="submission" date="2015-07" db="EMBL/GenBank/DDBJ databases">
        <title>Transcriptome Assembly of Anthurium amnicola.</title>
        <authorList>
            <person name="Suzuki J."/>
        </authorList>
    </citation>
    <scope>NUCLEOTIDE SEQUENCE</scope>
</reference>
<feature type="domain" description="Response regulatory" evidence="25">
    <location>
        <begin position="629"/>
        <end position="747"/>
    </location>
</feature>
<keyword evidence="14 19" id="KW-0186">Copper</keyword>
<dbReference type="AlphaFoldDB" id="A0A1D1Z8F8"/>
<feature type="modified residue" description="4-aspartylphosphate" evidence="23">
    <location>
        <position position="680"/>
    </location>
</feature>
<dbReference type="GO" id="GO:0005789">
    <property type="term" value="C:endoplasmic reticulum membrane"/>
    <property type="evidence" value="ECO:0007669"/>
    <property type="project" value="UniProtKB-SubCell"/>
</dbReference>
<evidence type="ECO:0000256" key="12">
    <source>
        <dbReference type="ARBA" id="ARBA00022840"/>
    </source>
</evidence>
<evidence type="ECO:0000256" key="7">
    <source>
        <dbReference type="ARBA" id="ARBA00022723"/>
    </source>
</evidence>
<feature type="cross-link" description="Glycyl lysine isopeptide (Lys-Gly) (interchain with G-Cter in ubiquitin)" evidence="22">
    <location>
        <position position="732"/>
    </location>
</feature>
<evidence type="ECO:0000256" key="24">
    <source>
        <dbReference type="SAM" id="Phobius"/>
    </source>
</evidence>
<evidence type="ECO:0000256" key="8">
    <source>
        <dbReference type="ARBA" id="ARBA00022741"/>
    </source>
</evidence>
<feature type="transmembrane region" description="Helical" evidence="24">
    <location>
        <begin position="103"/>
        <end position="129"/>
    </location>
</feature>
<evidence type="ECO:0000256" key="4">
    <source>
        <dbReference type="ARBA" id="ARBA00022553"/>
    </source>
</evidence>
<feature type="binding site" evidence="20">
    <location>
        <position position="89"/>
    </location>
    <ligand>
        <name>Cu cation</name>
        <dbReference type="ChEBI" id="CHEBI:23378"/>
    </ligand>
</feature>
<dbReference type="GO" id="GO:0004673">
    <property type="term" value="F:protein histidine kinase activity"/>
    <property type="evidence" value="ECO:0007669"/>
    <property type="project" value="UniProtKB-EC"/>
</dbReference>
<dbReference type="Gene3D" id="3.30.450.40">
    <property type="match status" value="1"/>
</dbReference>
<keyword evidence="9 19" id="KW-0936">Ethylene signaling pathway</keyword>
<gene>
    <name evidence="26" type="primary">EIN4_5</name>
    <name evidence="26" type="ORF">g.63944</name>
</gene>
<dbReference type="InterPro" id="IPR058544">
    <property type="entry name" value="ETR1_N"/>
</dbReference>
<protein>
    <recommendedName>
        <fullName evidence="19">Ethylene receptor</fullName>
    </recommendedName>
</protein>
<keyword evidence="12 19" id="KW-0067">ATP-binding</keyword>
<dbReference type="SUPFAM" id="SSF52172">
    <property type="entry name" value="CheY-like"/>
    <property type="match status" value="1"/>
</dbReference>
<evidence type="ECO:0000256" key="15">
    <source>
        <dbReference type="ARBA" id="ARBA00023012"/>
    </source>
</evidence>
<comment type="subcellular location">
    <subcellularLocation>
        <location evidence="2">Endoplasmic reticulum membrane</location>
        <topology evidence="2">Multi-pass membrane protein</topology>
    </subcellularLocation>
</comment>
<dbReference type="SMART" id="SM00065">
    <property type="entry name" value="GAF"/>
    <property type="match status" value="1"/>
</dbReference>
<evidence type="ECO:0000256" key="10">
    <source>
        <dbReference type="ARBA" id="ARBA00022777"/>
    </source>
</evidence>
<keyword evidence="7 19" id="KW-0479">Metal-binding</keyword>
<name>A0A1D1Z8F8_9ARAE</name>
<feature type="binding site" evidence="20">
    <location>
        <position position="85"/>
    </location>
    <ligand>
        <name>Cu cation</name>
        <dbReference type="ChEBI" id="CHEBI:23378"/>
    </ligand>
</feature>
<feature type="transmembrane region" description="Helical" evidence="24">
    <location>
        <begin position="78"/>
        <end position="97"/>
    </location>
</feature>
<dbReference type="PROSITE" id="PS50110">
    <property type="entry name" value="RESPONSE_REGULATORY"/>
    <property type="match status" value="1"/>
</dbReference>
<accession>A0A1D1Z8F8</accession>
<keyword evidence="15 19" id="KW-0902">Two-component regulatory system</keyword>
<dbReference type="PANTHER" id="PTHR24423">
    <property type="entry name" value="TWO-COMPONENT SENSOR HISTIDINE KINASE"/>
    <property type="match status" value="1"/>
</dbReference>
<keyword evidence="10 19" id="KW-0418">Kinase</keyword>
<feature type="transmembrane region" description="Helical" evidence="24">
    <location>
        <begin position="46"/>
        <end position="71"/>
    </location>
</feature>
<keyword evidence="5 19" id="KW-0808">Transferase</keyword>
<evidence type="ECO:0000256" key="17">
    <source>
        <dbReference type="ARBA" id="ARBA00023157"/>
    </source>
</evidence>
<dbReference type="PANTHER" id="PTHR24423:SF622">
    <property type="entry name" value="ETHYLENE RECEPTOR"/>
    <property type="match status" value="1"/>
</dbReference>
<dbReference type="GO" id="GO:0005524">
    <property type="term" value="F:ATP binding"/>
    <property type="evidence" value="ECO:0007669"/>
    <property type="project" value="UniProtKB-UniRule"/>
</dbReference>
<comment type="catalytic activity">
    <reaction evidence="1">
        <text>ATP + protein L-histidine = ADP + protein N-phospho-L-histidine.</text>
        <dbReference type="EC" id="2.7.13.3"/>
    </reaction>
</comment>
<evidence type="ECO:0000313" key="26">
    <source>
        <dbReference type="EMBL" id="JAT63175.1"/>
    </source>
</evidence>
<proteinExistence type="inferred from homology"/>
<dbReference type="GO" id="GO:0046872">
    <property type="term" value="F:metal ion binding"/>
    <property type="evidence" value="ECO:0007669"/>
    <property type="project" value="UniProtKB-UniRule"/>
</dbReference>
<dbReference type="InterPro" id="IPR036890">
    <property type="entry name" value="HATPase_C_sf"/>
</dbReference>
<keyword evidence="11 19" id="KW-0256">Endoplasmic reticulum</keyword>
<keyword evidence="13 24" id="KW-1133">Transmembrane helix</keyword>
<feature type="disulfide bond" description="Interchain" evidence="21">
    <location>
        <position position="24"/>
    </location>
</feature>
<keyword evidence="16 19" id="KW-0472">Membrane</keyword>
<evidence type="ECO:0000256" key="9">
    <source>
        <dbReference type="ARBA" id="ARBA00022745"/>
    </source>
</evidence>
<dbReference type="SMART" id="SM00448">
    <property type="entry name" value="REC"/>
    <property type="match status" value="1"/>
</dbReference>
<evidence type="ECO:0000256" key="13">
    <source>
        <dbReference type="ARBA" id="ARBA00022989"/>
    </source>
</evidence>
<sequence length="756" mass="83750">MLLGIGAASVAASAGFAFSRCGGCDDDPLTVLSVDNVLRCQKVSDFLISLAYFSIPLELFYFVTCAAIFPFRWIFLQFGAFIVLCGLTHFATAFTYAPHSFLLMLLLTVLKFLTALVSVATAITLLPLIPQILRVFVREGLLRKKTRDLGREVGLMKRQEAASWHVREITREIRRSLDRPTVLHTALLELSKALFLHNCAAWMADPARPGHLVLRHELEPRRRGHLLPPPDADTVRIDDPEVAQIIGQDRVVFLEQDSRLVCGDGPHLGPAAAIRIPTLRGSSLGGDRGGGGGGGPELVDESNTILVLVLPADGERIWTAHEIEIIEVVADQVAVALSHAAALEETLMMREKLLERNAMLKRAQKEAEMANDARVLFRKVMSREMMSPVRSVAAVLSAMQLETLKPEQVTMVKGGLLLSSLIEDTANVSRLEEGKLELNLRPFGLVPALEEVVSMSKFLCSCRGATLKYTVSGKIPSRAVGDEKRILQGVLYMVAHVLGSGYQGSLLLHIHVEEGSQGAWMQSLYEDFIKLRFEVSRVVSTSSGEFNAATLEAARSDACYQGHSVTICEQLAQLMNGSLSVGSMAQSPQKSMNLLIRLQSQRLDEERLWPRYSYSEDRETTRTLLEGMRILLVDGDVINRSISRKVFEKFGCHLAFASSWYECIENLYLKGSKFHLLLIDLHILNEEGQDISACIRKLYSEGWLITIALASKADKDIQEQCIKTGVHGIIRKPIILQEMVDELSRITQRLQASPAL</sequence>
<evidence type="ECO:0000256" key="22">
    <source>
        <dbReference type="PIRSR" id="PIRSR026389-4"/>
    </source>
</evidence>
<evidence type="ECO:0000256" key="11">
    <source>
        <dbReference type="ARBA" id="ARBA00022824"/>
    </source>
</evidence>
<dbReference type="Pfam" id="PF01590">
    <property type="entry name" value="GAF"/>
    <property type="match status" value="1"/>
</dbReference>
<dbReference type="PIRSF" id="PIRSF026389">
    <property type="entry name" value="Ethyln_sen_HK"/>
    <property type="match status" value="1"/>
</dbReference>
<keyword evidence="18 19" id="KW-0675">Receptor</keyword>
<dbReference type="Pfam" id="PF25487">
    <property type="entry name" value="ETR1_N"/>
    <property type="match status" value="1"/>
</dbReference>
<dbReference type="SUPFAM" id="SSF55781">
    <property type="entry name" value="GAF domain-like"/>
    <property type="match status" value="1"/>
</dbReference>
<dbReference type="EMBL" id="GDJX01004761">
    <property type="protein sequence ID" value="JAT63175.1"/>
    <property type="molecule type" value="Transcribed_RNA"/>
</dbReference>
<evidence type="ECO:0000256" key="3">
    <source>
        <dbReference type="ARBA" id="ARBA00009842"/>
    </source>
</evidence>
<evidence type="ECO:0000256" key="23">
    <source>
        <dbReference type="PROSITE-ProRule" id="PRU00169"/>
    </source>
</evidence>
<comment type="similarity">
    <text evidence="3 19">Belongs to the ethylene receptor family.</text>
</comment>
<evidence type="ECO:0000256" key="21">
    <source>
        <dbReference type="PIRSR" id="PIRSR026389-3"/>
    </source>
</evidence>
<evidence type="ECO:0000256" key="18">
    <source>
        <dbReference type="ARBA" id="ARBA00023170"/>
    </source>
</evidence>
<evidence type="ECO:0000256" key="20">
    <source>
        <dbReference type="PIRSR" id="PIRSR026389-2"/>
    </source>
</evidence>
<dbReference type="Gene3D" id="3.40.50.2300">
    <property type="match status" value="1"/>
</dbReference>
<dbReference type="InterPro" id="IPR029016">
    <property type="entry name" value="GAF-like_dom_sf"/>
</dbReference>
<organism evidence="26">
    <name type="scientific">Anthurium amnicola</name>
    <dbReference type="NCBI Taxonomy" id="1678845"/>
    <lineage>
        <taxon>Eukaryota</taxon>
        <taxon>Viridiplantae</taxon>
        <taxon>Streptophyta</taxon>
        <taxon>Embryophyta</taxon>
        <taxon>Tracheophyta</taxon>
        <taxon>Spermatophyta</taxon>
        <taxon>Magnoliopsida</taxon>
        <taxon>Liliopsida</taxon>
        <taxon>Araceae</taxon>
        <taxon>Pothoideae</taxon>
        <taxon>Potheae</taxon>
        <taxon>Anthurium</taxon>
    </lineage>
</organism>
<evidence type="ECO:0000256" key="19">
    <source>
        <dbReference type="PIRNR" id="PIRNR026389"/>
    </source>
</evidence>
<keyword evidence="8 19" id="KW-0547">Nucleotide-binding</keyword>
<evidence type="ECO:0000256" key="2">
    <source>
        <dbReference type="ARBA" id="ARBA00004477"/>
    </source>
</evidence>
<keyword evidence="17 21" id="KW-1015">Disulfide bond</keyword>
<dbReference type="InterPro" id="IPR003018">
    <property type="entry name" value="GAF"/>
</dbReference>
<dbReference type="GO" id="GO:0038199">
    <property type="term" value="F:ethylene receptor activity"/>
    <property type="evidence" value="ECO:0007669"/>
    <property type="project" value="UniProtKB-UniRule"/>
</dbReference>
<dbReference type="InterPro" id="IPR011006">
    <property type="entry name" value="CheY-like_superfamily"/>
</dbReference>
<dbReference type="InterPro" id="IPR014525">
    <property type="entry name" value="ETR"/>
</dbReference>
<dbReference type="GO" id="GO:0051740">
    <property type="term" value="F:ethylene binding"/>
    <property type="evidence" value="ECO:0007669"/>
    <property type="project" value="UniProtKB-UniRule"/>
</dbReference>
<comment type="cofactor">
    <cofactor evidence="20">
        <name>Cu cation</name>
        <dbReference type="ChEBI" id="CHEBI:23378"/>
    </cofactor>
    <text evidence="20">Binds 1 copper ion per dimer.</text>
</comment>
<evidence type="ECO:0000259" key="25">
    <source>
        <dbReference type="PROSITE" id="PS50110"/>
    </source>
</evidence>
<dbReference type="Gene3D" id="3.30.565.10">
    <property type="entry name" value="Histidine kinase-like ATPase, C-terminal domain"/>
    <property type="match status" value="1"/>
</dbReference>
<evidence type="ECO:0000256" key="6">
    <source>
        <dbReference type="ARBA" id="ARBA00022692"/>
    </source>
</evidence>
<dbReference type="Pfam" id="PF00072">
    <property type="entry name" value="Response_reg"/>
    <property type="match status" value="1"/>
</dbReference>
<dbReference type="InterPro" id="IPR001789">
    <property type="entry name" value="Sig_transdc_resp-reg_receiver"/>
</dbReference>
<evidence type="ECO:0000256" key="1">
    <source>
        <dbReference type="ARBA" id="ARBA00000085"/>
    </source>
</evidence>
<keyword evidence="4 23" id="KW-0597">Phosphoprotein</keyword>
<evidence type="ECO:0000256" key="14">
    <source>
        <dbReference type="ARBA" id="ARBA00023008"/>
    </source>
</evidence>
<evidence type="ECO:0000256" key="16">
    <source>
        <dbReference type="ARBA" id="ARBA00023136"/>
    </source>
</evidence>
<keyword evidence="6 24" id="KW-0812">Transmembrane</keyword>